<feature type="compositionally biased region" description="Basic residues" evidence="1">
    <location>
        <begin position="37"/>
        <end position="47"/>
    </location>
</feature>
<dbReference type="InterPro" id="IPR027109">
    <property type="entry name" value="Swc4/Dmap1"/>
</dbReference>
<sequence>MNLIRTMRQFAKRKTWLTVKGQLIRFGQPLEGGGKEKKLKTKNKKRRAESTTTSSASSATSTTNIETSHKTTSNKEQQSAAIRFPEIKGSGVFLRSSKLKMPPSVGNKKTKAVEQLLEELGVDVIPMPTEDICQNFNELRNQLLLLYELKQALASSEYDLQTLKMRYELMCPGKSASDLVGFSIDLPESSAAEETSVGSGQSSSQLLIDTVAPPSAIGSRKRRTAAVMLENNSWKKSRK</sequence>
<feature type="region of interest" description="Disordered" evidence="1">
    <location>
        <begin position="28"/>
        <end position="81"/>
    </location>
</feature>
<dbReference type="GO" id="GO:0000812">
    <property type="term" value="C:Swr1 complex"/>
    <property type="evidence" value="ECO:0007669"/>
    <property type="project" value="TreeGrafter"/>
</dbReference>
<dbReference type="AlphaFoldDB" id="A0A7M5XJU2"/>
<evidence type="ECO:0000259" key="2">
    <source>
        <dbReference type="Pfam" id="PF05499"/>
    </source>
</evidence>
<keyword evidence="4" id="KW-1185">Reference proteome</keyword>
<dbReference type="Proteomes" id="UP000594262">
    <property type="component" value="Unplaced"/>
</dbReference>
<dbReference type="GO" id="GO:0006281">
    <property type="term" value="P:DNA repair"/>
    <property type="evidence" value="ECO:0007669"/>
    <property type="project" value="InterPro"/>
</dbReference>
<feature type="compositionally biased region" description="Low complexity" evidence="1">
    <location>
        <begin position="50"/>
        <end position="63"/>
    </location>
</feature>
<dbReference type="OrthoDB" id="19740at2759"/>
<feature type="compositionally biased region" description="Polar residues" evidence="1">
    <location>
        <begin position="64"/>
        <end position="80"/>
    </location>
</feature>
<dbReference type="EnsemblMetazoa" id="CLYHEMT024480.2">
    <property type="protein sequence ID" value="CLYHEMP024480.2"/>
    <property type="gene ID" value="CLYHEMG024480"/>
</dbReference>
<proteinExistence type="predicted"/>
<organism evidence="3 4">
    <name type="scientific">Clytia hemisphaerica</name>
    <dbReference type="NCBI Taxonomy" id="252671"/>
    <lineage>
        <taxon>Eukaryota</taxon>
        <taxon>Metazoa</taxon>
        <taxon>Cnidaria</taxon>
        <taxon>Hydrozoa</taxon>
        <taxon>Hydroidolina</taxon>
        <taxon>Leptothecata</taxon>
        <taxon>Obeliida</taxon>
        <taxon>Clytiidae</taxon>
        <taxon>Clytia</taxon>
    </lineage>
</organism>
<dbReference type="GO" id="GO:0003714">
    <property type="term" value="F:transcription corepressor activity"/>
    <property type="evidence" value="ECO:0007669"/>
    <property type="project" value="TreeGrafter"/>
</dbReference>
<dbReference type="PANTHER" id="PTHR12855">
    <property type="entry name" value="DNA METHYLTRANSFERASE 1-ASSOCIATED PROTEIN 1 FAMILY MEMBER"/>
    <property type="match status" value="1"/>
</dbReference>
<evidence type="ECO:0000313" key="4">
    <source>
        <dbReference type="Proteomes" id="UP000594262"/>
    </source>
</evidence>
<dbReference type="PANTHER" id="PTHR12855:SF10">
    <property type="entry name" value="DNA METHYLTRANSFERASE 1-ASSOCIATED PROTEIN 1"/>
    <property type="match status" value="1"/>
</dbReference>
<evidence type="ECO:0000256" key="1">
    <source>
        <dbReference type="SAM" id="MobiDB-lite"/>
    </source>
</evidence>
<accession>A0A7M5XJU2</accession>
<evidence type="ECO:0000313" key="3">
    <source>
        <dbReference type="EnsemblMetazoa" id="CLYHEMP024480.2"/>
    </source>
</evidence>
<dbReference type="GO" id="GO:0035267">
    <property type="term" value="C:NuA4 histone acetyltransferase complex"/>
    <property type="evidence" value="ECO:0007669"/>
    <property type="project" value="InterPro"/>
</dbReference>
<feature type="region of interest" description="Disordered" evidence="1">
    <location>
        <begin position="193"/>
        <end position="219"/>
    </location>
</feature>
<dbReference type="GO" id="GO:0006338">
    <property type="term" value="P:chromatin remodeling"/>
    <property type="evidence" value="ECO:0007669"/>
    <property type="project" value="InterPro"/>
</dbReference>
<reference evidence="3" key="1">
    <citation type="submission" date="2021-01" db="UniProtKB">
        <authorList>
            <consortium name="EnsemblMetazoa"/>
        </authorList>
    </citation>
    <scope>IDENTIFICATION</scope>
</reference>
<feature type="compositionally biased region" description="Low complexity" evidence="1">
    <location>
        <begin position="198"/>
        <end position="207"/>
    </location>
</feature>
<feature type="domain" description="DNA methyltransferase 1-associated 1" evidence="2">
    <location>
        <begin position="41"/>
        <end position="174"/>
    </location>
</feature>
<dbReference type="GO" id="GO:0000122">
    <property type="term" value="P:negative regulation of transcription by RNA polymerase II"/>
    <property type="evidence" value="ECO:0007669"/>
    <property type="project" value="TreeGrafter"/>
</dbReference>
<name>A0A7M5XJU2_9CNID</name>
<dbReference type="InterPro" id="IPR008468">
    <property type="entry name" value="DMAP1"/>
</dbReference>
<dbReference type="Pfam" id="PF05499">
    <property type="entry name" value="DMAP1"/>
    <property type="match status" value="1"/>
</dbReference>
<protein>
    <recommendedName>
        <fullName evidence="2">DNA methyltransferase 1-associated 1 domain-containing protein</fullName>
    </recommendedName>
</protein>